<dbReference type="Proteomes" id="UP000241167">
    <property type="component" value="Unassembled WGS sequence"/>
</dbReference>
<dbReference type="EMBL" id="PXYI01000007">
    <property type="protein sequence ID" value="PSJ37902.1"/>
    <property type="molecule type" value="Genomic_DNA"/>
</dbReference>
<feature type="chain" id="PRO_5015121366" evidence="1">
    <location>
        <begin position="22"/>
        <end position="166"/>
    </location>
</feature>
<dbReference type="RefSeq" id="WP_106514715.1">
    <property type="nucleotide sequence ID" value="NZ_PXYI01000007.1"/>
</dbReference>
<evidence type="ECO:0000313" key="2">
    <source>
        <dbReference type="EMBL" id="PSJ37902.1"/>
    </source>
</evidence>
<accession>A0A2P7QIW7</accession>
<feature type="signal peptide" evidence="1">
    <location>
        <begin position="1"/>
        <end position="21"/>
    </location>
</feature>
<dbReference type="OrthoDB" id="996425at2"/>
<organism evidence="2 3">
    <name type="scientific">Allosphingosinicella deserti</name>
    <dbReference type="NCBI Taxonomy" id="2116704"/>
    <lineage>
        <taxon>Bacteria</taxon>
        <taxon>Pseudomonadati</taxon>
        <taxon>Pseudomonadota</taxon>
        <taxon>Alphaproteobacteria</taxon>
        <taxon>Sphingomonadales</taxon>
        <taxon>Sphingomonadaceae</taxon>
        <taxon>Allosphingosinicella</taxon>
    </lineage>
</organism>
<dbReference type="AlphaFoldDB" id="A0A2P7QIW7"/>
<keyword evidence="3" id="KW-1185">Reference proteome</keyword>
<reference evidence="2 3" key="1">
    <citation type="submission" date="2018-03" db="EMBL/GenBank/DDBJ databases">
        <title>The draft genome of Sphingosinicella sp. GL-C-18.</title>
        <authorList>
            <person name="Liu L."/>
            <person name="Li L."/>
            <person name="Liang L."/>
            <person name="Zhang X."/>
            <person name="Wang T."/>
        </authorList>
    </citation>
    <scope>NUCLEOTIDE SEQUENCE [LARGE SCALE GENOMIC DNA]</scope>
    <source>
        <strain evidence="2 3">GL-C-18</strain>
    </source>
</reference>
<evidence type="ECO:0000313" key="3">
    <source>
        <dbReference type="Proteomes" id="UP000241167"/>
    </source>
</evidence>
<name>A0A2P7QIW7_9SPHN</name>
<evidence type="ECO:0000256" key="1">
    <source>
        <dbReference type="SAM" id="SignalP"/>
    </source>
</evidence>
<gene>
    <name evidence="2" type="ORF">C7I55_19515</name>
</gene>
<proteinExistence type="predicted"/>
<protein>
    <submittedName>
        <fullName evidence="2">Uncharacterized protein</fullName>
    </submittedName>
</protein>
<comment type="caution">
    <text evidence="2">The sequence shown here is derived from an EMBL/GenBank/DDBJ whole genome shotgun (WGS) entry which is preliminary data.</text>
</comment>
<sequence>MPAHLLVAALALSTAAKPAPAAALPDGWETYTNVRYGFAICYPANLLGAQGEADNGDGQIFKAGDGAELRAFGTNNILNRSLAAEAVQQVRSHIGRYGKITYRISRPGWTVVSGTDGESQLFYAKTFAREGQFITFKLTYPKTAAQRYRSVVERLSRCFRLTEGRP</sequence>
<keyword evidence="1" id="KW-0732">Signal</keyword>